<dbReference type="Gene3D" id="1.10.1660.60">
    <property type="entry name" value="Putative excisionased domain DUF1233"/>
    <property type="match status" value="1"/>
</dbReference>
<dbReference type="EMBL" id="LT629785">
    <property type="protein sequence ID" value="SDU14010.1"/>
    <property type="molecule type" value="Genomic_DNA"/>
</dbReference>
<dbReference type="InterPro" id="IPR038146">
    <property type="entry name" value="933W_put_Xis_sf"/>
</dbReference>
<accession>A0A1H2G3C6</accession>
<organism evidence="1 2">
    <name type="scientific">Pseudomonas pohangensis</name>
    <dbReference type="NCBI Taxonomy" id="364197"/>
    <lineage>
        <taxon>Bacteria</taxon>
        <taxon>Pseudomonadati</taxon>
        <taxon>Pseudomonadota</taxon>
        <taxon>Gammaproteobacteria</taxon>
        <taxon>Pseudomonadales</taxon>
        <taxon>Pseudomonadaceae</taxon>
        <taxon>Pseudomonas</taxon>
    </lineage>
</organism>
<evidence type="ECO:0000313" key="2">
    <source>
        <dbReference type="Proteomes" id="UP000243232"/>
    </source>
</evidence>
<name>A0A1H2G3C6_9PSED</name>
<protein>
    <submittedName>
        <fullName evidence="1">Putative excisionase</fullName>
    </submittedName>
</protein>
<dbReference type="OrthoDB" id="8779418at2"/>
<dbReference type="AlphaFoldDB" id="A0A1H2G3C6"/>
<dbReference type="Pfam" id="PF06806">
    <property type="entry name" value="DUF1233"/>
    <property type="match status" value="1"/>
</dbReference>
<sequence>MTTAEKLDFRITPAEWFRGNLLAPIFGISSEAARKYRERGVWLDGKHYRKDPMGKYVFNRQAISNWMQERAT</sequence>
<keyword evidence="2" id="KW-1185">Reference proteome</keyword>
<evidence type="ECO:0000313" key="1">
    <source>
        <dbReference type="EMBL" id="SDU14010.1"/>
    </source>
</evidence>
<gene>
    <name evidence="1" type="ORF">SAMN05216296_2003</name>
</gene>
<reference evidence="2" key="1">
    <citation type="submission" date="2016-10" db="EMBL/GenBank/DDBJ databases">
        <authorList>
            <person name="Varghese N."/>
            <person name="Submissions S."/>
        </authorList>
    </citation>
    <scope>NUCLEOTIDE SEQUENCE [LARGE SCALE GENOMIC DNA]</scope>
    <source>
        <strain evidence="2">DSM 17875</strain>
    </source>
</reference>
<proteinExistence type="predicted"/>
<dbReference type="Proteomes" id="UP000243232">
    <property type="component" value="Chromosome I"/>
</dbReference>
<dbReference type="RefSeq" id="WP_090194612.1">
    <property type="nucleotide sequence ID" value="NZ_LT629785.1"/>
</dbReference>
<dbReference type="InterPro" id="IPR009634">
    <property type="entry name" value="Put_exci"/>
</dbReference>